<keyword evidence="2" id="KW-1185">Reference proteome</keyword>
<dbReference type="OrthoDB" id="5540937at2"/>
<dbReference type="RefSeq" id="WP_112991329.1">
    <property type="nucleotide sequence ID" value="NZ_PTLZ01000001.1"/>
</dbReference>
<dbReference type="Proteomes" id="UP000294737">
    <property type="component" value="Unassembled WGS sequence"/>
</dbReference>
<name>A0A4R6GHZ3_9BURK</name>
<evidence type="ECO:0000313" key="2">
    <source>
        <dbReference type="Proteomes" id="UP000294737"/>
    </source>
</evidence>
<protein>
    <submittedName>
        <fullName evidence="1">Uncharacterized protein</fullName>
    </submittedName>
</protein>
<dbReference type="EMBL" id="SNWF01000004">
    <property type="protein sequence ID" value="TDN94611.1"/>
    <property type="molecule type" value="Genomic_DNA"/>
</dbReference>
<organism evidence="1 2">
    <name type="scientific">Herminiimonas fonticola</name>
    <dbReference type="NCBI Taxonomy" id="303380"/>
    <lineage>
        <taxon>Bacteria</taxon>
        <taxon>Pseudomonadati</taxon>
        <taxon>Pseudomonadota</taxon>
        <taxon>Betaproteobacteria</taxon>
        <taxon>Burkholderiales</taxon>
        <taxon>Oxalobacteraceae</taxon>
        <taxon>Herminiimonas</taxon>
    </lineage>
</organism>
<reference evidence="1 2" key="1">
    <citation type="submission" date="2019-03" db="EMBL/GenBank/DDBJ databases">
        <title>Genomic Encyclopedia of Type Strains, Phase IV (KMG-IV): sequencing the most valuable type-strain genomes for metagenomic binning, comparative biology and taxonomic classification.</title>
        <authorList>
            <person name="Goeker M."/>
        </authorList>
    </citation>
    <scope>NUCLEOTIDE SEQUENCE [LARGE SCALE GENOMIC DNA]</scope>
    <source>
        <strain evidence="1 2">DSM 18555</strain>
    </source>
</reference>
<sequence length="181" mass="19830">MLEHFLKNNEDMLSAAAHCIEVRQYVPAQVLLYSHIDTLAWAGSSKGKIAIGESYEAWVSTWLLPELVSSYPTLTASELYAARCGMVHTLTGTSRLSSAGKARRIGYAAGTANAQAMDDALASTKFAGQIITLHYDVLLRALRRSIDKFIASSSEDAELLQNLEAAAKQHYQILPDVERNN</sequence>
<dbReference type="AlphaFoldDB" id="A0A4R6GHZ3"/>
<evidence type="ECO:0000313" key="1">
    <source>
        <dbReference type="EMBL" id="TDN94611.1"/>
    </source>
</evidence>
<comment type="caution">
    <text evidence="1">The sequence shown here is derived from an EMBL/GenBank/DDBJ whole genome shotgun (WGS) entry which is preliminary data.</text>
</comment>
<proteinExistence type="predicted"/>
<gene>
    <name evidence="1" type="ORF">EV677_1162</name>
</gene>
<accession>A0A4R6GHZ3</accession>